<dbReference type="SMART" id="SM00185">
    <property type="entry name" value="ARM"/>
    <property type="match status" value="8"/>
</dbReference>
<dbReference type="OrthoDB" id="7537227at2759"/>
<comment type="caution">
    <text evidence="2">The sequence shown here is derived from an EMBL/GenBank/DDBJ whole genome shotgun (WGS) entry which is preliminary data.</text>
</comment>
<feature type="repeat" description="ARM" evidence="1">
    <location>
        <begin position="358"/>
        <end position="388"/>
    </location>
</feature>
<evidence type="ECO:0000313" key="3">
    <source>
        <dbReference type="Proteomes" id="UP000620124"/>
    </source>
</evidence>
<dbReference type="AlphaFoldDB" id="A0A8H7CU33"/>
<proteinExistence type="predicted"/>
<reference evidence="2" key="1">
    <citation type="submission" date="2020-05" db="EMBL/GenBank/DDBJ databases">
        <title>Mycena genomes resolve the evolution of fungal bioluminescence.</title>
        <authorList>
            <person name="Tsai I.J."/>
        </authorList>
    </citation>
    <scope>NUCLEOTIDE SEQUENCE</scope>
    <source>
        <strain evidence="2">CCC161011</strain>
    </source>
</reference>
<dbReference type="GO" id="GO:0015630">
    <property type="term" value="C:microtubule cytoskeleton"/>
    <property type="evidence" value="ECO:0007669"/>
    <property type="project" value="TreeGrafter"/>
</dbReference>
<dbReference type="GO" id="GO:0008017">
    <property type="term" value="F:microtubule binding"/>
    <property type="evidence" value="ECO:0007669"/>
    <property type="project" value="TreeGrafter"/>
</dbReference>
<dbReference type="InterPro" id="IPR016024">
    <property type="entry name" value="ARM-type_fold"/>
</dbReference>
<keyword evidence="3" id="KW-1185">Reference proteome</keyword>
<evidence type="ECO:0000256" key="1">
    <source>
        <dbReference type="PROSITE-ProRule" id="PRU00259"/>
    </source>
</evidence>
<sequence length="740" mass="79465">MRPPSPQSIHSWWSYSNPPGPTISLHPLAIRLGKLLYHRRVVGILKRQGSHPLSPQKLDAFIPYLQFNEILPSTKIAILEQINLTSQFELGAEAIVDASLLQVLVCLLTQSPDPRILRLICSILFRVSCHEELKGHIIDAHAFQPLVLLLQNPETAVRIAAARALEEMTSISDFAAHEPQVIDSASLLFLGDLLHSTDHTLRRVACKILSAIAASGHEILTRLIIDMSSNIPFLSLIRNQDPPVRNSAVHLLSRITPCITTGGRAKVFDVAMLVALMDSLKSNDSEVGLPVWTCRILQYISSDESMVQAIVDTELPTQLVSLLRDSNQNVHFAVLSSLYQMGSQVKSDLVARNITGAGALPLLIDLLRSECGEIPKLACGILGHIASHPILVEVMVSKNVTTALTSLLRLSGKPIHRAAASTLWQISCQSETGAAAVAEALVGLLHCTDNIPCMIAACEVLGTIAGEVGVIEADINPCLHIAALVGHPDLMVRDAALAALHKVSRVSNDGACTVSKAIISNADTALPKVTLFLRSLDVNTLLRTCDIVASIACGDHARKFIIPSDLCAAILSLSQHPVIAVNHVALSALVSISARSEKQAEAVASRSSLRQLVDLLASHDSNVLDLTCQILANIACHHILLAAVIETELCPPVAALLRHSRAAVSVAAMSALCWISRQLAGACAVVNAKVLPEVWGIVAIHKYRDFNCCFAAPRPPGSGKSGVSQLDRSLSYFGCSFEAW</sequence>
<dbReference type="PROSITE" id="PS50176">
    <property type="entry name" value="ARM_REPEAT"/>
    <property type="match status" value="1"/>
</dbReference>
<name>A0A8H7CU33_9AGAR</name>
<dbReference type="SUPFAM" id="SSF48371">
    <property type="entry name" value="ARM repeat"/>
    <property type="match status" value="2"/>
</dbReference>
<gene>
    <name evidence="2" type="ORF">MVEN_01334600</name>
</gene>
<dbReference type="EMBL" id="JACAZI010000010">
    <property type="protein sequence ID" value="KAF7350305.1"/>
    <property type="molecule type" value="Genomic_DNA"/>
</dbReference>
<accession>A0A8H7CU33</accession>
<dbReference type="GO" id="GO:0003341">
    <property type="term" value="P:cilium movement"/>
    <property type="evidence" value="ECO:0007669"/>
    <property type="project" value="TreeGrafter"/>
</dbReference>
<dbReference type="PANTHER" id="PTHR23314">
    <property type="entry name" value="SPERM-ASSOCIATED ANTIGEN 6 ARMADILLO REPEAT-CONTAINING"/>
    <property type="match status" value="1"/>
</dbReference>
<organism evidence="2 3">
    <name type="scientific">Mycena venus</name>
    <dbReference type="NCBI Taxonomy" id="2733690"/>
    <lineage>
        <taxon>Eukaryota</taxon>
        <taxon>Fungi</taxon>
        <taxon>Dikarya</taxon>
        <taxon>Basidiomycota</taxon>
        <taxon>Agaricomycotina</taxon>
        <taxon>Agaricomycetes</taxon>
        <taxon>Agaricomycetidae</taxon>
        <taxon>Agaricales</taxon>
        <taxon>Marasmiineae</taxon>
        <taxon>Mycenaceae</taxon>
        <taxon>Mycena</taxon>
    </lineage>
</organism>
<protein>
    <recommendedName>
        <fullName evidence="4">Armadillo repeat-containing protein 8</fullName>
    </recommendedName>
</protein>
<evidence type="ECO:0000313" key="2">
    <source>
        <dbReference type="EMBL" id="KAF7350305.1"/>
    </source>
</evidence>
<dbReference type="Proteomes" id="UP000620124">
    <property type="component" value="Unassembled WGS sequence"/>
</dbReference>
<evidence type="ECO:0008006" key="4">
    <source>
        <dbReference type="Google" id="ProtNLM"/>
    </source>
</evidence>
<dbReference type="PANTHER" id="PTHR23314:SF0">
    <property type="entry name" value="SPERM-ASSOCIATED ANTIGEN 6"/>
    <property type="match status" value="1"/>
</dbReference>
<dbReference type="InterPro" id="IPR011989">
    <property type="entry name" value="ARM-like"/>
</dbReference>
<dbReference type="Gene3D" id="1.25.10.10">
    <property type="entry name" value="Leucine-rich Repeat Variant"/>
    <property type="match status" value="3"/>
</dbReference>
<dbReference type="InterPro" id="IPR000225">
    <property type="entry name" value="Armadillo"/>
</dbReference>